<comment type="caution">
    <text evidence="2">The sequence shown here is derived from an EMBL/GenBank/DDBJ whole genome shotgun (WGS) entry which is preliminary data.</text>
</comment>
<dbReference type="PANTHER" id="PTHR35218">
    <property type="entry name" value="RNASE H DOMAIN-CONTAINING PROTEIN"/>
    <property type="match status" value="1"/>
</dbReference>
<dbReference type="InterPro" id="IPR005135">
    <property type="entry name" value="Endo/exonuclease/phosphatase"/>
</dbReference>
<evidence type="ECO:0000313" key="2">
    <source>
        <dbReference type="EMBL" id="KAL0409478.1"/>
    </source>
</evidence>
<dbReference type="Gene3D" id="3.60.10.10">
    <property type="entry name" value="Endonuclease/exonuclease/phosphatase"/>
    <property type="match status" value="1"/>
</dbReference>
<name>A0AAW2TYA6_SESRA</name>
<reference evidence="2" key="2">
    <citation type="journal article" date="2024" name="Plant">
        <title>Genomic evolution and insights into agronomic trait innovations of Sesamum species.</title>
        <authorList>
            <person name="Miao H."/>
            <person name="Wang L."/>
            <person name="Qu L."/>
            <person name="Liu H."/>
            <person name="Sun Y."/>
            <person name="Le M."/>
            <person name="Wang Q."/>
            <person name="Wei S."/>
            <person name="Zheng Y."/>
            <person name="Lin W."/>
            <person name="Duan Y."/>
            <person name="Cao H."/>
            <person name="Xiong S."/>
            <person name="Wang X."/>
            <person name="Wei L."/>
            <person name="Li C."/>
            <person name="Ma Q."/>
            <person name="Ju M."/>
            <person name="Zhao R."/>
            <person name="Li G."/>
            <person name="Mu C."/>
            <person name="Tian Q."/>
            <person name="Mei H."/>
            <person name="Zhang T."/>
            <person name="Gao T."/>
            <person name="Zhang H."/>
        </authorList>
    </citation>
    <scope>NUCLEOTIDE SEQUENCE</scope>
    <source>
        <strain evidence="2">G02</strain>
    </source>
</reference>
<dbReference type="GO" id="GO:0003824">
    <property type="term" value="F:catalytic activity"/>
    <property type="evidence" value="ECO:0007669"/>
    <property type="project" value="InterPro"/>
</dbReference>
<dbReference type="PANTHER" id="PTHR35218:SF9">
    <property type="entry name" value="ENDONUCLEASE_EXONUCLEASE_PHOSPHATASE DOMAIN-CONTAINING PROTEIN"/>
    <property type="match status" value="1"/>
</dbReference>
<reference evidence="2" key="1">
    <citation type="submission" date="2020-06" db="EMBL/GenBank/DDBJ databases">
        <authorList>
            <person name="Li T."/>
            <person name="Hu X."/>
            <person name="Zhang T."/>
            <person name="Song X."/>
            <person name="Zhang H."/>
            <person name="Dai N."/>
            <person name="Sheng W."/>
            <person name="Hou X."/>
            <person name="Wei L."/>
        </authorList>
    </citation>
    <scope>NUCLEOTIDE SEQUENCE</scope>
    <source>
        <strain evidence="2">G02</strain>
        <tissue evidence="2">Leaf</tissue>
    </source>
</reference>
<dbReference type="Pfam" id="PF03372">
    <property type="entry name" value="Exo_endo_phos"/>
    <property type="match status" value="1"/>
</dbReference>
<dbReference type="SUPFAM" id="SSF56219">
    <property type="entry name" value="DNase I-like"/>
    <property type="match status" value="1"/>
</dbReference>
<dbReference type="AlphaFoldDB" id="A0AAW2TYA6"/>
<dbReference type="EMBL" id="JACGWJ010000007">
    <property type="protein sequence ID" value="KAL0409478.1"/>
    <property type="molecule type" value="Genomic_DNA"/>
</dbReference>
<protein>
    <recommendedName>
        <fullName evidence="1">Endonuclease/exonuclease/phosphatase domain-containing protein</fullName>
    </recommendedName>
</protein>
<gene>
    <name evidence="2" type="ORF">Sradi_1882200</name>
</gene>
<proteinExistence type="predicted"/>
<sequence length="117" mass="13664">MITLVCNCRGIGGPRTVRQLGEYIRKHQPSIVFLMETKCGKRRFEYLKNKFDMFGICSLASGRSGGLILLWRNDTVVQLRTYSKDYIDVEIYDPDVQNRWRFTGFYGHPDANQRHQA</sequence>
<evidence type="ECO:0000259" key="1">
    <source>
        <dbReference type="Pfam" id="PF03372"/>
    </source>
</evidence>
<accession>A0AAW2TYA6</accession>
<organism evidence="2">
    <name type="scientific">Sesamum radiatum</name>
    <name type="common">Black benniseed</name>
    <dbReference type="NCBI Taxonomy" id="300843"/>
    <lineage>
        <taxon>Eukaryota</taxon>
        <taxon>Viridiplantae</taxon>
        <taxon>Streptophyta</taxon>
        <taxon>Embryophyta</taxon>
        <taxon>Tracheophyta</taxon>
        <taxon>Spermatophyta</taxon>
        <taxon>Magnoliopsida</taxon>
        <taxon>eudicotyledons</taxon>
        <taxon>Gunneridae</taxon>
        <taxon>Pentapetalae</taxon>
        <taxon>asterids</taxon>
        <taxon>lamiids</taxon>
        <taxon>Lamiales</taxon>
        <taxon>Pedaliaceae</taxon>
        <taxon>Sesamum</taxon>
    </lineage>
</organism>
<dbReference type="InterPro" id="IPR036691">
    <property type="entry name" value="Endo/exonu/phosph_ase_sf"/>
</dbReference>
<feature type="domain" description="Endonuclease/exonuclease/phosphatase" evidence="1">
    <location>
        <begin position="7"/>
        <end position="93"/>
    </location>
</feature>